<keyword evidence="4" id="KW-0378">Hydrolase</keyword>
<feature type="chain" id="PRO_5044803003" description="Peptidase A1 domain-containing protein" evidence="7">
    <location>
        <begin position="25"/>
        <end position="437"/>
    </location>
</feature>
<evidence type="ECO:0000256" key="1">
    <source>
        <dbReference type="ARBA" id="ARBA00007447"/>
    </source>
</evidence>
<evidence type="ECO:0000313" key="10">
    <source>
        <dbReference type="Proteomes" id="UP001632038"/>
    </source>
</evidence>
<dbReference type="PRINTS" id="PR00792">
    <property type="entry name" value="PEPSIN"/>
</dbReference>
<dbReference type="Pfam" id="PF14543">
    <property type="entry name" value="TAXi_N"/>
    <property type="match status" value="1"/>
</dbReference>
<dbReference type="InterPro" id="IPR032799">
    <property type="entry name" value="TAXi_C"/>
</dbReference>
<evidence type="ECO:0000256" key="6">
    <source>
        <dbReference type="PIRSR" id="PIRSR601461-1"/>
    </source>
</evidence>
<accession>A0ABD3C3U8</accession>
<dbReference type="InterPro" id="IPR033121">
    <property type="entry name" value="PEPTIDASE_A1"/>
</dbReference>
<evidence type="ECO:0000256" key="2">
    <source>
        <dbReference type="ARBA" id="ARBA00022670"/>
    </source>
</evidence>
<dbReference type="GO" id="GO:0004190">
    <property type="term" value="F:aspartic-type endopeptidase activity"/>
    <property type="evidence" value="ECO:0007669"/>
    <property type="project" value="UniProtKB-KW"/>
</dbReference>
<dbReference type="PANTHER" id="PTHR47967:SF23">
    <property type="entry name" value="OS04G0448300 PROTEIN"/>
    <property type="match status" value="1"/>
</dbReference>
<feature type="domain" description="Peptidase A1" evidence="8">
    <location>
        <begin position="99"/>
        <end position="429"/>
    </location>
</feature>
<dbReference type="InterPro" id="IPR032861">
    <property type="entry name" value="TAXi_N"/>
</dbReference>
<dbReference type="PROSITE" id="PS51767">
    <property type="entry name" value="PEPTIDASE_A1"/>
    <property type="match status" value="1"/>
</dbReference>
<dbReference type="InterPro" id="IPR001461">
    <property type="entry name" value="Aspartic_peptidase_A1"/>
</dbReference>
<evidence type="ECO:0000256" key="7">
    <source>
        <dbReference type="SAM" id="SignalP"/>
    </source>
</evidence>
<dbReference type="PANTHER" id="PTHR47967">
    <property type="entry name" value="OS07G0603500 PROTEIN-RELATED"/>
    <property type="match status" value="1"/>
</dbReference>
<evidence type="ECO:0000313" key="9">
    <source>
        <dbReference type="EMBL" id="KAL3623831.1"/>
    </source>
</evidence>
<keyword evidence="5" id="KW-0325">Glycoprotein</keyword>
<sequence length="437" mass="47825">MSSFFSFPSMALLISLFALASLLASPTLSTSTDDTLETIGFKATLNHLDHGKSLTKTELLQRGMQRREIRQAVMQQLAAAPPSPTRSIKASTSGYNGEFYMNLTIGTPPRNYTLLIDTDTDLLWIKQCDKTSTSYSTLPCSSDLCKNVGYCTKKGTCQYKYQYSSNNKVLVDLATETFTFGENATTLGFSCGVPIIKGPGVVGLGHGPLSLISQMKASTFSFCLPSYDNANKTGVVVVGTPIKTPAKMITTSLVTNKFVTTPNTPYYINVTGISVGNISLPIDPSSFWPNQIDGTGGMIVDTGCTVTYLKESVFEQVKKEVSNQVQRQLKVRITNDYSTQLQVCFTIPINLEKTFIYPTIRFHLGGKVDLLLAIDNTYREYSEGKNSNKTCLAIKPASPLDRGMSSLGNIQLQNTLVTFDLVKETVAFLPNTECDKM</sequence>
<keyword evidence="10" id="KW-1185">Reference proteome</keyword>
<proteinExistence type="inferred from homology"/>
<comment type="similarity">
    <text evidence="1">Belongs to the peptidase A1 family.</text>
</comment>
<dbReference type="Proteomes" id="UP001632038">
    <property type="component" value="Unassembled WGS sequence"/>
</dbReference>
<evidence type="ECO:0000256" key="5">
    <source>
        <dbReference type="ARBA" id="ARBA00023180"/>
    </source>
</evidence>
<keyword evidence="3" id="KW-0064">Aspartyl protease</keyword>
<evidence type="ECO:0000259" key="8">
    <source>
        <dbReference type="PROSITE" id="PS51767"/>
    </source>
</evidence>
<dbReference type="AlphaFoldDB" id="A0ABD3C3U8"/>
<dbReference type="InterPro" id="IPR021109">
    <property type="entry name" value="Peptidase_aspartic_dom_sf"/>
</dbReference>
<comment type="caution">
    <text evidence="9">The sequence shown here is derived from an EMBL/GenBank/DDBJ whole genome shotgun (WGS) entry which is preliminary data.</text>
</comment>
<organism evidence="9 10">
    <name type="scientific">Castilleja foliolosa</name>
    <dbReference type="NCBI Taxonomy" id="1961234"/>
    <lineage>
        <taxon>Eukaryota</taxon>
        <taxon>Viridiplantae</taxon>
        <taxon>Streptophyta</taxon>
        <taxon>Embryophyta</taxon>
        <taxon>Tracheophyta</taxon>
        <taxon>Spermatophyta</taxon>
        <taxon>Magnoliopsida</taxon>
        <taxon>eudicotyledons</taxon>
        <taxon>Gunneridae</taxon>
        <taxon>Pentapetalae</taxon>
        <taxon>asterids</taxon>
        <taxon>lamiids</taxon>
        <taxon>Lamiales</taxon>
        <taxon>Orobanchaceae</taxon>
        <taxon>Pedicularideae</taxon>
        <taxon>Castillejinae</taxon>
        <taxon>Castilleja</taxon>
    </lineage>
</organism>
<gene>
    <name evidence="9" type="ORF">CASFOL_032647</name>
</gene>
<feature type="active site" evidence="6">
    <location>
        <position position="301"/>
    </location>
</feature>
<keyword evidence="2" id="KW-0645">Protease</keyword>
<dbReference type="Gene3D" id="2.40.70.10">
    <property type="entry name" value="Acid Proteases"/>
    <property type="match status" value="2"/>
</dbReference>
<dbReference type="InterPro" id="IPR051708">
    <property type="entry name" value="Plant_Aspart_Prot_A1"/>
</dbReference>
<dbReference type="CDD" id="cd05476">
    <property type="entry name" value="pepsin_A_like_plant"/>
    <property type="match status" value="1"/>
</dbReference>
<dbReference type="SUPFAM" id="SSF50630">
    <property type="entry name" value="Acid proteases"/>
    <property type="match status" value="1"/>
</dbReference>
<evidence type="ECO:0000256" key="3">
    <source>
        <dbReference type="ARBA" id="ARBA00022750"/>
    </source>
</evidence>
<protein>
    <recommendedName>
        <fullName evidence="8">Peptidase A1 domain-containing protein</fullName>
    </recommendedName>
</protein>
<feature type="signal peptide" evidence="7">
    <location>
        <begin position="1"/>
        <end position="24"/>
    </location>
</feature>
<keyword evidence="7" id="KW-0732">Signal</keyword>
<dbReference type="InterPro" id="IPR034161">
    <property type="entry name" value="Pepsin-like_plant"/>
</dbReference>
<reference evidence="10" key="1">
    <citation type="journal article" date="2024" name="IScience">
        <title>Strigolactones Initiate the Formation of Haustorium-like Structures in Castilleja.</title>
        <authorList>
            <person name="Buerger M."/>
            <person name="Peterson D."/>
            <person name="Chory J."/>
        </authorList>
    </citation>
    <scope>NUCLEOTIDE SEQUENCE [LARGE SCALE GENOMIC DNA]</scope>
</reference>
<dbReference type="GO" id="GO:0006508">
    <property type="term" value="P:proteolysis"/>
    <property type="evidence" value="ECO:0007669"/>
    <property type="project" value="UniProtKB-KW"/>
</dbReference>
<feature type="active site" evidence="6">
    <location>
        <position position="117"/>
    </location>
</feature>
<dbReference type="EMBL" id="JAVIJP010000054">
    <property type="protein sequence ID" value="KAL3623831.1"/>
    <property type="molecule type" value="Genomic_DNA"/>
</dbReference>
<dbReference type="Pfam" id="PF14541">
    <property type="entry name" value="TAXi_C"/>
    <property type="match status" value="1"/>
</dbReference>
<name>A0ABD3C3U8_9LAMI</name>
<evidence type="ECO:0000256" key="4">
    <source>
        <dbReference type="ARBA" id="ARBA00022801"/>
    </source>
</evidence>